<evidence type="ECO:0000256" key="5">
    <source>
        <dbReference type="ARBA" id="ARBA00022801"/>
    </source>
</evidence>
<evidence type="ECO:0000259" key="9">
    <source>
        <dbReference type="Pfam" id="PF00082"/>
    </source>
</evidence>
<feature type="active site" description="Charge relay system" evidence="7">
    <location>
        <position position="176"/>
    </location>
</feature>
<evidence type="ECO:0000256" key="1">
    <source>
        <dbReference type="ARBA" id="ARBA00011073"/>
    </source>
</evidence>
<dbReference type="InterPro" id="IPR041469">
    <property type="entry name" value="Subtilisin-like_FN3"/>
</dbReference>
<feature type="chain" id="PRO_5046571501" description="Serine protease" evidence="8">
    <location>
        <begin position="23"/>
        <end position="1081"/>
    </location>
</feature>
<evidence type="ECO:0000256" key="6">
    <source>
        <dbReference type="ARBA" id="ARBA00022825"/>
    </source>
</evidence>
<feature type="domain" description="Peptidase S8/S53" evidence="9">
    <location>
        <begin position="169"/>
        <end position="595"/>
    </location>
</feature>
<dbReference type="EMBL" id="BAAAPK010000001">
    <property type="protein sequence ID" value="GAA1663807.1"/>
    <property type="molecule type" value="Genomic_DNA"/>
</dbReference>
<evidence type="ECO:0000259" key="11">
    <source>
        <dbReference type="Pfam" id="PF05922"/>
    </source>
</evidence>
<dbReference type="InterPro" id="IPR010259">
    <property type="entry name" value="S8pro/Inhibitor_I9"/>
</dbReference>
<dbReference type="SUPFAM" id="SSF52743">
    <property type="entry name" value="Subtilisin-like"/>
    <property type="match status" value="1"/>
</dbReference>
<dbReference type="PRINTS" id="PR00723">
    <property type="entry name" value="SUBTILISIN"/>
</dbReference>
<dbReference type="Proteomes" id="UP001500596">
    <property type="component" value="Unassembled WGS sequence"/>
</dbReference>
<keyword evidence="14" id="KW-1185">Reference proteome</keyword>
<feature type="domain" description="Subtilisin-like protease fibronectin type-III" evidence="12">
    <location>
        <begin position="612"/>
        <end position="701"/>
    </location>
</feature>
<evidence type="ECO:0000256" key="3">
    <source>
        <dbReference type="ARBA" id="ARBA00022670"/>
    </source>
</evidence>
<sequence length="1081" mass="106927">MSRAVVAAALAVLLAAGSPALASGDAGGPHVVDGTIAPVPPASVTGTYVVLLAEEPAALYTGGIAGYRATAGDDFDPGSPRVKRYVSFLAQRQVEVAEAAGVDVLEAYRIVANGFSAVLSAEDLPRVAALPGVRAIVPDEILRPDAAPGASEPFAAAVQAVPREEKTGSVVIGVVDTGVVTANPALPASTVVDARVFGAAAVAGAVDLGRDSLSPVDRSGHGSAMAGIAAGAPVELALRGGETVAGVDPDAAIASYKACFAGADPATTADDVCVASDVLAALDAAVSDGVDVVTVALSSATGSWALGDEALRAAGAAGLVAVASAGNTGPAPGSARSGSDGYLTVAASTTASFDATVGLAGGFSLPGVSASVGEPVTAPLVLAADAAQGAEADARLCYPDALDPAVVAGAIVVCERGTNPRSEKIRAVAAAGGVGVVLVNTEAASLDPALDVLPTVQLDADRRALLLAAVEAGDADEVTLAAGAPSTGGVPAPQVAGFSGRGPSADGMHLGPDVTAPGVGILAPTRAGGGGSPAWDLVSGTSMAAAHVAGLAARYLAAHPSASPADVRSALMTTAADTVGADGAPTVDPFAQGAGQVDAERMPDPGLLAAEPSLVVPRLAGAHEETRTLIATRPGVYRAVASVPGVEVTVTPAELRFDAEGQERQYTVTFDAGAAVREQWATGSLTWIGEDGTAVRSPLAVRPSGAGDAESLAGEGVEGTVALPGEGDPRALGIGALDLLLDPDAPAPGHSGDPDSGDAAGRIAWIVPVARGAASAEFALSSAEPAGHRLTLYRLADGRTDAAQPYLDAWTADERGVVRLDAPASGDYLAVVDVDRTATGPWDLTAAVVLPDDRALGVASAGSPVASWTGLLPDRRYLAEVGYSSTVDRTIVRIDTGPAGPAATTAPTITGDARVGERIVLDPGEWAPANASLTYQWLRDGVPIAGAVGRSYRVQETDAGTTLSARVQARRPGAVNAGTAVTAEVPVTVGSAVQAVMNRAAGGPADDFTLTVTVRTEAGQPAGGAVTVTHEGIDYVGTLVGGRVAFALPAARPGIHEVLVRYAGTVGVSGSEAATQFVVEE</sequence>
<proteinExistence type="inferred from homology"/>
<organism evidence="13 14">
    <name type="scientific">Microbacterium lacus</name>
    <dbReference type="NCBI Taxonomy" id="415217"/>
    <lineage>
        <taxon>Bacteria</taxon>
        <taxon>Bacillati</taxon>
        <taxon>Actinomycetota</taxon>
        <taxon>Actinomycetes</taxon>
        <taxon>Micrococcales</taxon>
        <taxon>Microbacteriaceae</taxon>
        <taxon>Microbacterium</taxon>
    </lineage>
</organism>
<evidence type="ECO:0000313" key="13">
    <source>
        <dbReference type="EMBL" id="GAA1663807.1"/>
    </source>
</evidence>
<dbReference type="Gene3D" id="3.50.30.30">
    <property type="match status" value="1"/>
</dbReference>
<keyword evidence="4 8" id="KW-0732">Signal</keyword>
<dbReference type="Pfam" id="PF00082">
    <property type="entry name" value="Peptidase_S8"/>
    <property type="match status" value="1"/>
</dbReference>
<keyword evidence="2" id="KW-0964">Secreted</keyword>
<keyword evidence="6 7" id="KW-0720">Serine protease</keyword>
<evidence type="ECO:0008006" key="15">
    <source>
        <dbReference type="Google" id="ProtNLM"/>
    </source>
</evidence>
<dbReference type="InterPro" id="IPR037045">
    <property type="entry name" value="S8pro/Inhibitor_I9_sf"/>
</dbReference>
<dbReference type="InterPro" id="IPR036852">
    <property type="entry name" value="Peptidase_S8/S53_dom_sf"/>
</dbReference>
<feature type="domain" description="PA" evidence="10">
    <location>
        <begin position="376"/>
        <end position="457"/>
    </location>
</feature>
<evidence type="ECO:0000256" key="7">
    <source>
        <dbReference type="PROSITE-ProRule" id="PRU01240"/>
    </source>
</evidence>
<feature type="active site" description="Charge relay system" evidence="7">
    <location>
        <position position="542"/>
    </location>
</feature>
<reference evidence="14" key="1">
    <citation type="journal article" date="2019" name="Int. J. Syst. Evol. Microbiol.">
        <title>The Global Catalogue of Microorganisms (GCM) 10K type strain sequencing project: providing services to taxonomists for standard genome sequencing and annotation.</title>
        <authorList>
            <consortium name="The Broad Institute Genomics Platform"/>
            <consortium name="The Broad Institute Genome Sequencing Center for Infectious Disease"/>
            <person name="Wu L."/>
            <person name="Ma J."/>
        </authorList>
    </citation>
    <scope>NUCLEOTIDE SEQUENCE [LARGE SCALE GENOMIC DNA]</scope>
    <source>
        <strain evidence="14">JCM 15575</strain>
    </source>
</reference>
<dbReference type="PANTHER" id="PTHR10795">
    <property type="entry name" value="PROPROTEIN CONVERTASE SUBTILISIN/KEXIN"/>
    <property type="match status" value="1"/>
</dbReference>
<dbReference type="CDD" id="cd02120">
    <property type="entry name" value="PA_subtilisin_like"/>
    <property type="match status" value="1"/>
</dbReference>
<dbReference type="Gene3D" id="2.60.40.2700">
    <property type="match status" value="1"/>
</dbReference>
<gene>
    <name evidence="13" type="ORF">GCM10009807_04910</name>
</gene>
<dbReference type="InterPro" id="IPR023827">
    <property type="entry name" value="Peptidase_S8_Asp-AS"/>
</dbReference>
<dbReference type="RefSeq" id="WP_344051250.1">
    <property type="nucleotide sequence ID" value="NZ_BAAAPK010000001.1"/>
</dbReference>
<name>A0ABP4S017_9MICO</name>
<evidence type="ECO:0000256" key="8">
    <source>
        <dbReference type="SAM" id="SignalP"/>
    </source>
</evidence>
<protein>
    <recommendedName>
        <fullName evidence="15">Serine protease</fullName>
    </recommendedName>
</protein>
<keyword evidence="3 7" id="KW-0645">Protease</keyword>
<comment type="caution">
    <text evidence="13">The sequence shown here is derived from an EMBL/GenBank/DDBJ whole genome shotgun (WGS) entry which is preliminary data.</text>
</comment>
<evidence type="ECO:0000256" key="4">
    <source>
        <dbReference type="ARBA" id="ARBA00022729"/>
    </source>
</evidence>
<dbReference type="InterPro" id="IPR003137">
    <property type="entry name" value="PA_domain"/>
</dbReference>
<feature type="signal peptide" evidence="8">
    <location>
        <begin position="1"/>
        <end position="22"/>
    </location>
</feature>
<dbReference type="InterPro" id="IPR045051">
    <property type="entry name" value="SBT"/>
</dbReference>
<keyword evidence="5 7" id="KW-0378">Hydrolase</keyword>
<comment type="similarity">
    <text evidence="1 7">Belongs to the peptidase S8 family.</text>
</comment>
<feature type="active site" description="Charge relay system" evidence="7">
    <location>
        <position position="221"/>
    </location>
</feature>
<dbReference type="Gene3D" id="3.40.50.200">
    <property type="entry name" value="Peptidase S8/S53 domain"/>
    <property type="match status" value="1"/>
</dbReference>
<dbReference type="InterPro" id="IPR015500">
    <property type="entry name" value="Peptidase_S8_subtilisin-rel"/>
</dbReference>
<dbReference type="SUPFAM" id="SSF52025">
    <property type="entry name" value="PA domain"/>
    <property type="match status" value="1"/>
</dbReference>
<accession>A0ABP4S017</accession>
<dbReference type="InterPro" id="IPR000209">
    <property type="entry name" value="Peptidase_S8/S53_dom"/>
</dbReference>
<dbReference type="PROSITE" id="PS51892">
    <property type="entry name" value="SUBTILASE"/>
    <property type="match status" value="1"/>
</dbReference>
<dbReference type="InterPro" id="IPR046450">
    <property type="entry name" value="PA_dom_sf"/>
</dbReference>
<dbReference type="PROSITE" id="PS00136">
    <property type="entry name" value="SUBTILASE_ASP"/>
    <property type="match status" value="1"/>
</dbReference>
<dbReference type="Gene3D" id="2.60.40.2310">
    <property type="match status" value="1"/>
</dbReference>
<feature type="domain" description="Inhibitor I9" evidence="11">
    <location>
        <begin position="85"/>
        <end position="143"/>
    </location>
</feature>
<dbReference type="Pfam" id="PF02225">
    <property type="entry name" value="PA"/>
    <property type="match status" value="1"/>
</dbReference>
<dbReference type="Gene3D" id="3.30.70.80">
    <property type="entry name" value="Peptidase S8 propeptide/proteinase inhibitor I9"/>
    <property type="match status" value="1"/>
</dbReference>
<evidence type="ECO:0000256" key="2">
    <source>
        <dbReference type="ARBA" id="ARBA00022525"/>
    </source>
</evidence>
<evidence type="ECO:0000259" key="12">
    <source>
        <dbReference type="Pfam" id="PF17766"/>
    </source>
</evidence>
<dbReference type="Pfam" id="PF05922">
    <property type="entry name" value="Inhibitor_I9"/>
    <property type="match status" value="1"/>
</dbReference>
<evidence type="ECO:0000259" key="10">
    <source>
        <dbReference type="Pfam" id="PF02225"/>
    </source>
</evidence>
<dbReference type="Pfam" id="PF17766">
    <property type="entry name" value="fn3_6"/>
    <property type="match status" value="1"/>
</dbReference>
<evidence type="ECO:0000313" key="14">
    <source>
        <dbReference type="Proteomes" id="UP001500596"/>
    </source>
</evidence>